<evidence type="ECO:0000313" key="2">
    <source>
        <dbReference type="EMBL" id="KAL0015531.1"/>
    </source>
</evidence>
<proteinExistence type="predicted"/>
<dbReference type="EMBL" id="JAZDWU010000001">
    <property type="protein sequence ID" value="KAL0015531.1"/>
    <property type="molecule type" value="Genomic_DNA"/>
</dbReference>
<protein>
    <submittedName>
        <fullName evidence="2">Uncharacterized protein</fullName>
    </submittedName>
</protein>
<feature type="coiled-coil region" evidence="1">
    <location>
        <begin position="87"/>
        <end position="128"/>
    </location>
</feature>
<organism evidence="2 3">
    <name type="scientific">Lithocarpus litseifolius</name>
    <dbReference type="NCBI Taxonomy" id="425828"/>
    <lineage>
        <taxon>Eukaryota</taxon>
        <taxon>Viridiplantae</taxon>
        <taxon>Streptophyta</taxon>
        <taxon>Embryophyta</taxon>
        <taxon>Tracheophyta</taxon>
        <taxon>Spermatophyta</taxon>
        <taxon>Magnoliopsida</taxon>
        <taxon>eudicotyledons</taxon>
        <taxon>Gunneridae</taxon>
        <taxon>Pentapetalae</taxon>
        <taxon>rosids</taxon>
        <taxon>fabids</taxon>
        <taxon>Fagales</taxon>
        <taxon>Fagaceae</taxon>
        <taxon>Lithocarpus</taxon>
    </lineage>
</organism>
<keyword evidence="1" id="KW-0175">Coiled coil</keyword>
<dbReference type="Proteomes" id="UP001459277">
    <property type="component" value="Unassembled WGS sequence"/>
</dbReference>
<sequence>MAESSPTRYKASAIQASHVAKEWVDFALIKSKEEESHRFAATKAQALAKKKTKETLTKLAETKKARKSTEVAVAGAKMQVEEQRGYLWKAEEQLVLAQEKIEIQRKELEGKEEEVAKAKQAAYELGQKETRIALSPNSRRYAVGFAFRFGLRLQMLLV</sequence>
<name>A0AAW2E3B2_9ROSI</name>
<keyword evidence="3" id="KW-1185">Reference proteome</keyword>
<dbReference type="AlphaFoldDB" id="A0AAW2E3B2"/>
<comment type="caution">
    <text evidence="2">The sequence shown here is derived from an EMBL/GenBank/DDBJ whole genome shotgun (WGS) entry which is preliminary data.</text>
</comment>
<evidence type="ECO:0000256" key="1">
    <source>
        <dbReference type="SAM" id="Coils"/>
    </source>
</evidence>
<evidence type="ECO:0000313" key="3">
    <source>
        <dbReference type="Proteomes" id="UP001459277"/>
    </source>
</evidence>
<gene>
    <name evidence="2" type="ORF">SO802_002600</name>
</gene>
<reference evidence="2 3" key="1">
    <citation type="submission" date="2024-01" db="EMBL/GenBank/DDBJ databases">
        <title>A telomere-to-telomere, gap-free genome of sweet tea (Lithocarpus litseifolius).</title>
        <authorList>
            <person name="Zhou J."/>
        </authorList>
    </citation>
    <scope>NUCLEOTIDE SEQUENCE [LARGE SCALE GENOMIC DNA]</scope>
    <source>
        <strain evidence="2">Zhou-2022a</strain>
        <tissue evidence="2">Leaf</tissue>
    </source>
</reference>
<accession>A0AAW2E3B2</accession>